<protein>
    <submittedName>
        <fullName evidence="8">WGS project CAEQ00000000 data, annotated contig 350</fullName>
    </submittedName>
</protein>
<dbReference type="EMBL" id="CAEQ01002104">
    <property type="protein sequence ID" value="CCD15919.1"/>
    <property type="molecule type" value="Genomic_DNA"/>
</dbReference>
<feature type="transmembrane region" description="Helical" evidence="7">
    <location>
        <begin position="129"/>
        <end position="145"/>
    </location>
</feature>
<comment type="subcellular location">
    <subcellularLocation>
        <location evidence="1">Cell membrane</location>
        <topology evidence="1">Multi-pass membrane protein</topology>
    </subcellularLocation>
</comment>
<dbReference type="GO" id="GO:0005886">
    <property type="term" value="C:plasma membrane"/>
    <property type="evidence" value="ECO:0007669"/>
    <property type="project" value="UniProtKB-SubCell"/>
</dbReference>
<feature type="transmembrane region" description="Helical" evidence="7">
    <location>
        <begin position="157"/>
        <end position="175"/>
    </location>
</feature>
<comment type="similarity">
    <text evidence="2">Belongs to the TMEM8 family.</text>
</comment>
<keyword evidence="3" id="KW-1003">Cell membrane</keyword>
<dbReference type="VEuPathDB" id="TriTrypDB:TcIL3000_0_09110"/>
<dbReference type="Proteomes" id="UP000000702">
    <property type="component" value="Unassembled WGS sequence"/>
</dbReference>
<evidence type="ECO:0000256" key="2">
    <source>
        <dbReference type="ARBA" id="ARBA00005542"/>
    </source>
</evidence>
<evidence type="ECO:0000256" key="4">
    <source>
        <dbReference type="ARBA" id="ARBA00022692"/>
    </source>
</evidence>
<dbReference type="PANTHER" id="PTHR36561:SF2">
    <property type="entry name" value="HAEMOLYSIN-III RELATED"/>
    <property type="match status" value="1"/>
</dbReference>
<keyword evidence="5 7" id="KW-1133">Transmembrane helix</keyword>
<evidence type="ECO:0000313" key="8">
    <source>
        <dbReference type="EMBL" id="CCD15919.1"/>
    </source>
</evidence>
<feature type="transmembrane region" description="Helical" evidence="7">
    <location>
        <begin position="12"/>
        <end position="34"/>
    </location>
</feature>
<proteinExistence type="inferred from homology"/>
<organism evidence="8 9">
    <name type="scientific">Trypanosoma congolense (strain IL3000)</name>
    <dbReference type="NCBI Taxonomy" id="1068625"/>
    <lineage>
        <taxon>Eukaryota</taxon>
        <taxon>Discoba</taxon>
        <taxon>Euglenozoa</taxon>
        <taxon>Kinetoplastea</taxon>
        <taxon>Metakinetoplastina</taxon>
        <taxon>Trypanosomatida</taxon>
        <taxon>Trypanosomatidae</taxon>
        <taxon>Trypanosoma</taxon>
        <taxon>Nannomonas</taxon>
    </lineage>
</organism>
<accession>F9WF51</accession>
<evidence type="ECO:0000256" key="5">
    <source>
        <dbReference type="ARBA" id="ARBA00022989"/>
    </source>
</evidence>
<evidence type="ECO:0000256" key="1">
    <source>
        <dbReference type="ARBA" id="ARBA00004651"/>
    </source>
</evidence>
<dbReference type="AlphaFoldDB" id="F9WF51"/>
<dbReference type="OMA" id="IQESHAW"/>
<evidence type="ECO:0000256" key="7">
    <source>
        <dbReference type="SAM" id="Phobius"/>
    </source>
</evidence>
<dbReference type="PANTHER" id="PTHR36561">
    <property type="entry name" value="HAEMOLYSIN-III RELATED-RELATED"/>
    <property type="match status" value="1"/>
</dbReference>
<reference evidence="8 9" key="2">
    <citation type="journal article" date="2012" name="Proc. Natl. Acad. Sci. U.S.A.">
        <title>Antigenic diversity is generated by distinct evolutionary mechanisms in African trypanosome species.</title>
        <authorList>
            <person name="Jackson A.P."/>
            <person name="Berry A."/>
            <person name="Aslett M."/>
            <person name="Allison H.C."/>
            <person name="Burton P."/>
            <person name="Vavrova-Anderson J."/>
            <person name="Brown R."/>
            <person name="Browne H."/>
            <person name="Corton N."/>
            <person name="Hauser H."/>
            <person name="Gamble J."/>
            <person name="Gilderthorp R."/>
            <person name="Marcello L."/>
            <person name="McQuillan J."/>
            <person name="Otto T.D."/>
            <person name="Quail M.A."/>
            <person name="Sanders M.J."/>
            <person name="van Tonder A."/>
            <person name="Ginger M.L."/>
            <person name="Field M.C."/>
            <person name="Barry J.D."/>
            <person name="Hertz-Fowler C."/>
            <person name="Berriman M."/>
        </authorList>
    </citation>
    <scope>NUCLEOTIDE SEQUENCE [LARGE SCALE GENOMIC DNA]</scope>
    <source>
        <strain evidence="8 9">IL3000</strain>
    </source>
</reference>
<keyword evidence="6 7" id="KW-0472">Membrane</keyword>
<feature type="transmembrane region" description="Helical" evidence="7">
    <location>
        <begin position="187"/>
        <end position="206"/>
    </location>
</feature>
<evidence type="ECO:0000256" key="3">
    <source>
        <dbReference type="ARBA" id="ARBA00022475"/>
    </source>
</evidence>
<feature type="transmembrane region" description="Helical" evidence="7">
    <location>
        <begin position="41"/>
        <end position="60"/>
    </location>
</feature>
<dbReference type="InterPro" id="IPR021910">
    <property type="entry name" value="NGX6/PGAP6/MYMK"/>
</dbReference>
<keyword evidence="4 7" id="KW-0812">Transmembrane</keyword>
<sequence length="218" mass="25020">MAGHNKADDTRMYTSWIICIISVLSHTTFLPTIYSFFRRRYAFELVLGVFGFAASLLYHICQTLDIEILMNNFAWHRVDNILAISSMGTWGVYMCTFRDPFVERITKYSLLMVCMIFQARGPWQPINGIIPGAISFSVPIGVYAYRWQVPAFFGKRLAAFAVTMVIAVWFFIKGLDDKRDPFKIYHSMWHFLCGIASYMMWTMVRVPGATGLLGKEGV</sequence>
<comment type="caution">
    <text evidence="8">The sequence shown here is derived from an EMBL/GenBank/DDBJ whole genome shotgun (WGS) entry which is preliminary data.</text>
</comment>
<gene>
    <name evidence="8" type="ORF">TCIL3000_0_09110</name>
</gene>
<evidence type="ECO:0000256" key="6">
    <source>
        <dbReference type="ARBA" id="ARBA00023136"/>
    </source>
</evidence>
<keyword evidence="9" id="KW-1185">Reference proteome</keyword>
<reference evidence="9" key="1">
    <citation type="submission" date="2011-07" db="EMBL/GenBank/DDBJ databases">
        <title>Divergent evolution of antigenic variation in African trypanosomes.</title>
        <authorList>
            <person name="Jackson A.P."/>
            <person name="Berry A."/>
            <person name="Allison H.C."/>
            <person name="Burton P."/>
            <person name="Anderson J."/>
            <person name="Aslett M."/>
            <person name="Brown R."/>
            <person name="Corton N."/>
            <person name="Harris D."/>
            <person name="Hauser H."/>
            <person name="Gamble J."/>
            <person name="Gilderthorp R."/>
            <person name="McQuillan J."/>
            <person name="Quail M.A."/>
            <person name="Sanders M."/>
            <person name="Van Tonder A."/>
            <person name="Ginger M.L."/>
            <person name="Donelson J.E."/>
            <person name="Field M.C."/>
            <person name="Barry J.D."/>
            <person name="Berriman M."/>
            <person name="Hertz-Fowler C."/>
        </authorList>
    </citation>
    <scope>NUCLEOTIDE SEQUENCE [LARGE SCALE GENOMIC DNA]</scope>
    <source>
        <strain evidence="9">IL3000</strain>
    </source>
</reference>
<dbReference type="Pfam" id="PF12036">
    <property type="entry name" value="DUF3522"/>
    <property type="match status" value="1"/>
</dbReference>
<evidence type="ECO:0000313" key="9">
    <source>
        <dbReference type="Proteomes" id="UP000000702"/>
    </source>
</evidence>
<name>F9WF51_TRYCI</name>